<name>A0A8S5TBT0_9CAUD</name>
<organism evidence="1">
    <name type="scientific">Podoviridae sp. ctDwO1</name>
    <dbReference type="NCBI Taxonomy" id="2827726"/>
    <lineage>
        <taxon>Viruses</taxon>
        <taxon>Duplodnaviria</taxon>
        <taxon>Heunggongvirae</taxon>
        <taxon>Uroviricota</taxon>
        <taxon>Caudoviricetes</taxon>
    </lineage>
</organism>
<evidence type="ECO:0000313" key="1">
    <source>
        <dbReference type="EMBL" id="DAF60202.1"/>
    </source>
</evidence>
<protein>
    <submittedName>
        <fullName evidence="1">Uncharacterized protein</fullName>
    </submittedName>
</protein>
<accession>A0A8S5TBT0</accession>
<sequence>MIMSDMNGITINDKQYIYVPAEKAGNSCFECCLNNEKENARCRYAGICVNFDKLIGFGVFKELKVEK</sequence>
<dbReference type="EMBL" id="BK032784">
    <property type="protein sequence ID" value="DAF60202.1"/>
    <property type="molecule type" value="Genomic_DNA"/>
</dbReference>
<reference evidence="1" key="1">
    <citation type="journal article" date="2021" name="Proc. Natl. Acad. Sci. U.S.A.">
        <title>A Catalog of Tens of Thousands of Viruses from Human Metagenomes Reveals Hidden Associations with Chronic Diseases.</title>
        <authorList>
            <person name="Tisza M.J."/>
            <person name="Buck C.B."/>
        </authorList>
    </citation>
    <scope>NUCLEOTIDE SEQUENCE</scope>
    <source>
        <strain evidence="1">CtDwO1</strain>
    </source>
</reference>
<proteinExistence type="predicted"/>